<evidence type="ECO:0000256" key="1">
    <source>
        <dbReference type="SAM" id="Coils"/>
    </source>
</evidence>
<evidence type="ECO:0000313" key="3">
    <source>
        <dbReference type="EMBL" id="RDC58446.1"/>
    </source>
</evidence>
<evidence type="ECO:0008006" key="5">
    <source>
        <dbReference type="Google" id="ProtNLM"/>
    </source>
</evidence>
<comment type="caution">
    <text evidence="3">The sequence shown here is derived from an EMBL/GenBank/DDBJ whole genome shotgun (WGS) entry which is preliminary data.</text>
</comment>
<dbReference type="OrthoDB" id="1357586at2"/>
<name>A0A369Q5T4_9SPHI</name>
<gene>
    <name evidence="3" type="ORF">DU508_00105</name>
</gene>
<reference evidence="3 4" key="1">
    <citation type="submission" date="2018-07" db="EMBL/GenBank/DDBJ databases">
        <title>Pedobacter sp. nov., isolated from soil.</title>
        <authorList>
            <person name="Zhou L.Y."/>
            <person name="Du Z.J."/>
        </authorList>
    </citation>
    <scope>NUCLEOTIDE SEQUENCE [LARGE SCALE GENOMIC DNA]</scope>
    <source>
        <strain evidence="3 4">JDX94</strain>
    </source>
</reference>
<dbReference type="Proteomes" id="UP000253961">
    <property type="component" value="Unassembled WGS sequence"/>
</dbReference>
<dbReference type="RefSeq" id="WP_115400821.1">
    <property type="nucleotide sequence ID" value="NZ_QPKV01000001.1"/>
</dbReference>
<evidence type="ECO:0000256" key="2">
    <source>
        <dbReference type="SAM" id="SignalP"/>
    </source>
</evidence>
<organism evidence="3 4">
    <name type="scientific">Pedobacter chinensis</name>
    <dbReference type="NCBI Taxonomy" id="2282421"/>
    <lineage>
        <taxon>Bacteria</taxon>
        <taxon>Pseudomonadati</taxon>
        <taxon>Bacteroidota</taxon>
        <taxon>Sphingobacteriia</taxon>
        <taxon>Sphingobacteriales</taxon>
        <taxon>Sphingobacteriaceae</taxon>
        <taxon>Pedobacter</taxon>
    </lineage>
</organism>
<evidence type="ECO:0000313" key="4">
    <source>
        <dbReference type="Proteomes" id="UP000253961"/>
    </source>
</evidence>
<feature type="chain" id="PRO_5016777437" description="BZIP transcription factor" evidence="2">
    <location>
        <begin position="22"/>
        <end position="242"/>
    </location>
</feature>
<keyword evidence="4" id="KW-1185">Reference proteome</keyword>
<protein>
    <recommendedName>
        <fullName evidence="5">BZIP transcription factor</fullName>
    </recommendedName>
</protein>
<proteinExistence type="predicted"/>
<sequence>MKTIKLLVPQLLLITAVSAQTNTFPSSGNAGIGILAPQANLDFFRIYDANQTKVMKMFYHGSWGYSSYASSFRFLDIESTEGGKILQLSGYGMGIGYDPPAYSSPDKLYINGNVGIGTTAPTEKLAVNGKIRAKEIKVETSNWPDYVFEEGYDVGKLEELESYIKKYKHLPGMPSAKAVESEGVELGEMNKLLVEKIEELTLHIIEIKKENEQVKSRLYLLERKNPEKIKYFKAKTESHKLK</sequence>
<accession>A0A369Q5T4</accession>
<keyword evidence="2" id="KW-0732">Signal</keyword>
<feature type="signal peptide" evidence="2">
    <location>
        <begin position="1"/>
        <end position="21"/>
    </location>
</feature>
<keyword evidence="1" id="KW-0175">Coiled coil</keyword>
<feature type="coiled-coil region" evidence="1">
    <location>
        <begin position="197"/>
        <end position="224"/>
    </location>
</feature>
<dbReference type="AlphaFoldDB" id="A0A369Q5T4"/>
<dbReference type="EMBL" id="QPKV01000001">
    <property type="protein sequence ID" value="RDC58446.1"/>
    <property type="molecule type" value="Genomic_DNA"/>
</dbReference>